<dbReference type="STRING" id="1610489.SAMN06295981_1531"/>
<evidence type="ECO:0008006" key="4">
    <source>
        <dbReference type="Google" id="ProtNLM"/>
    </source>
</evidence>
<proteinExistence type="predicted"/>
<evidence type="ECO:0000313" key="3">
    <source>
        <dbReference type="Proteomes" id="UP000193309"/>
    </source>
</evidence>
<reference evidence="3" key="1">
    <citation type="submission" date="2017-04" db="EMBL/GenBank/DDBJ databases">
        <authorList>
            <person name="Varghese N."/>
            <person name="Submissions S."/>
        </authorList>
    </citation>
    <scope>NUCLEOTIDE SEQUENCE [LARGE SCALE GENOMIC DNA]</scope>
    <source>
        <strain evidence="3">VDS</strain>
    </source>
</reference>
<organism evidence="2 3">
    <name type="scientific">Corynebacterium pollutisoli</name>
    <dbReference type="NCBI Taxonomy" id="1610489"/>
    <lineage>
        <taxon>Bacteria</taxon>
        <taxon>Bacillati</taxon>
        <taxon>Actinomycetota</taxon>
        <taxon>Actinomycetes</taxon>
        <taxon>Mycobacteriales</taxon>
        <taxon>Corynebacteriaceae</taxon>
        <taxon>Corynebacterium</taxon>
    </lineage>
</organism>
<keyword evidence="3" id="KW-1185">Reference proteome</keyword>
<sequence length="201" mass="22018">MDTSDNFFLSRKNLVGMLIATAILVVHLVAGLGFLWPVVALAGWGAGVALTPAPRQQALPPAPERPDADELLRRLDRSTSRLYESGPASGVLDATASLRGALVQVLLEWEHLEDVPEQRVVIETIIDDYVPATIDAYLQVTDRQHPAAVPQTVDALGILEEETLRIHKAVVNDTLRELEDQTRALRLQFGRLPAPGYDTES</sequence>
<keyword evidence="1" id="KW-0812">Transmembrane</keyword>
<evidence type="ECO:0000313" key="2">
    <source>
        <dbReference type="EMBL" id="SMG26903.1"/>
    </source>
</evidence>
<dbReference type="EMBL" id="FXAR01000005">
    <property type="protein sequence ID" value="SMG26903.1"/>
    <property type="molecule type" value="Genomic_DNA"/>
</dbReference>
<protein>
    <recommendedName>
        <fullName evidence="4">5-bromo-4-chloroindolyl phosphate hydrolysis protein</fullName>
    </recommendedName>
</protein>
<dbReference type="OrthoDB" id="4407016at2"/>
<name>A0A1X7JGK4_9CORY</name>
<evidence type="ECO:0000256" key="1">
    <source>
        <dbReference type="SAM" id="Phobius"/>
    </source>
</evidence>
<gene>
    <name evidence="2" type="ORF">SAMN06295981_1531</name>
</gene>
<accession>A0A1X7JGK4</accession>
<dbReference type="Proteomes" id="UP000193309">
    <property type="component" value="Unassembled WGS sequence"/>
</dbReference>
<keyword evidence="1" id="KW-1133">Transmembrane helix</keyword>
<feature type="transmembrane region" description="Helical" evidence="1">
    <location>
        <begin position="14"/>
        <end position="36"/>
    </location>
</feature>
<dbReference type="AlphaFoldDB" id="A0A1X7JGK4"/>
<keyword evidence="1" id="KW-0472">Membrane</keyword>
<dbReference type="RefSeq" id="WP_085549657.1">
    <property type="nucleotide sequence ID" value="NZ_FXAR01000005.1"/>
</dbReference>